<evidence type="ECO:0000313" key="2">
    <source>
        <dbReference type="EMBL" id="RGP58372.1"/>
    </source>
</evidence>
<name>A0A395RET0_9HYPO</name>
<protein>
    <submittedName>
        <fullName evidence="2">Ubiquitin thioesterase otubain</fullName>
    </submittedName>
</protein>
<feature type="region of interest" description="Disordered" evidence="1">
    <location>
        <begin position="27"/>
        <end position="158"/>
    </location>
</feature>
<sequence length="239" mass="25818">MFQPQPTPFTSSSFASYGLASNLDDFAFPVSAGGGGANSTAATAAGYYNPSAPSHQLAQSHSQLQSQSQSQPQQQSHQHQHPPQPHLVHHQLPPRQRQFSSSSSAAPSALSPYSTSTSVVSAATSQTSNSNPSSSSPSLAQPPHQQLQHRQPHPQQQYSTQVVLKMEDQGQHDMAAQQDAARHYQPILEGLKVGNKILSDAITNEYAKADPVYVEKTIALPQTYSHYRPIQGDGNCGWR</sequence>
<evidence type="ECO:0000256" key="1">
    <source>
        <dbReference type="SAM" id="MobiDB-lite"/>
    </source>
</evidence>
<dbReference type="InterPro" id="IPR042468">
    <property type="entry name" value="Peptidase_C65_otubain_sub1"/>
</dbReference>
<proteinExistence type="predicted"/>
<dbReference type="EMBL" id="PXOG01000489">
    <property type="protein sequence ID" value="RGP58372.1"/>
    <property type="molecule type" value="Genomic_DNA"/>
</dbReference>
<dbReference type="GO" id="GO:0043130">
    <property type="term" value="F:ubiquitin binding"/>
    <property type="evidence" value="ECO:0007669"/>
    <property type="project" value="TreeGrafter"/>
</dbReference>
<dbReference type="PANTHER" id="PTHR12931">
    <property type="entry name" value="UBIQUITIN THIOLESTERASE PROTEIN OTUB"/>
    <property type="match status" value="1"/>
</dbReference>
<feature type="compositionally biased region" description="Low complexity" evidence="1">
    <location>
        <begin position="90"/>
        <end position="158"/>
    </location>
</feature>
<reference evidence="2 3" key="1">
    <citation type="journal article" date="2018" name="PLoS Pathog.">
        <title>Evolution of structural diversity of trichothecenes, a family of toxins produced by plant pathogenic and entomopathogenic fungi.</title>
        <authorList>
            <person name="Proctor R.H."/>
            <person name="McCormick S.P."/>
            <person name="Kim H.S."/>
            <person name="Cardoza R.E."/>
            <person name="Stanley A.M."/>
            <person name="Lindo L."/>
            <person name="Kelly A."/>
            <person name="Brown D.W."/>
            <person name="Lee T."/>
            <person name="Vaughan M.M."/>
            <person name="Alexander N.J."/>
            <person name="Busman M."/>
            <person name="Gutierrez S."/>
        </authorList>
    </citation>
    <scope>NUCLEOTIDE SEQUENCE [LARGE SCALE GENOMIC DNA]</scope>
    <source>
        <strain evidence="2 3">NRRL 20695</strain>
    </source>
</reference>
<dbReference type="AlphaFoldDB" id="A0A395RET0"/>
<evidence type="ECO:0000313" key="3">
    <source>
        <dbReference type="Proteomes" id="UP000266234"/>
    </source>
</evidence>
<dbReference type="Proteomes" id="UP000266234">
    <property type="component" value="Unassembled WGS sequence"/>
</dbReference>
<gene>
    <name evidence="2" type="ORF">FLONG3_11438</name>
</gene>
<organism evidence="2 3">
    <name type="scientific">Fusarium longipes</name>
    <dbReference type="NCBI Taxonomy" id="694270"/>
    <lineage>
        <taxon>Eukaryota</taxon>
        <taxon>Fungi</taxon>
        <taxon>Dikarya</taxon>
        <taxon>Ascomycota</taxon>
        <taxon>Pezizomycotina</taxon>
        <taxon>Sordariomycetes</taxon>
        <taxon>Hypocreomycetidae</taxon>
        <taxon>Hypocreales</taxon>
        <taxon>Nectriaceae</taxon>
        <taxon>Fusarium</taxon>
    </lineage>
</organism>
<dbReference type="GO" id="GO:0005634">
    <property type="term" value="C:nucleus"/>
    <property type="evidence" value="ECO:0007669"/>
    <property type="project" value="TreeGrafter"/>
</dbReference>
<keyword evidence="3" id="KW-1185">Reference proteome</keyword>
<dbReference type="Pfam" id="PF10275">
    <property type="entry name" value="Peptidase_C65"/>
    <property type="match status" value="1"/>
</dbReference>
<dbReference type="PANTHER" id="PTHR12931:SF15">
    <property type="entry name" value="UBIQUITIN THIOESTERASE OTUBAIN-LIKE"/>
    <property type="match status" value="1"/>
</dbReference>
<accession>A0A395RET0</accession>
<dbReference type="OrthoDB" id="18915at2759"/>
<comment type="caution">
    <text evidence="2">The sequence shown here is derived from an EMBL/GenBank/DDBJ whole genome shotgun (WGS) entry which is preliminary data.</text>
</comment>
<dbReference type="STRING" id="694270.A0A395RET0"/>
<feature type="compositionally biased region" description="Low complexity" evidence="1">
    <location>
        <begin position="38"/>
        <end position="77"/>
    </location>
</feature>
<dbReference type="Gene3D" id="3.30.200.60">
    <property type="entry name" value="Peptidase C65 Otubain, subdomain 1"/>
    <property type="match status" value="1"/>
</dbReference>
<dbReference type="GO" id="GO:0071108">
    <property type="term" value="P:protein K48-linked deubiquitination"/>
    <property type="evidence" value="ECO:0007669"/>
    <property type="project" value="TreeGrafter"/>
</dbReference>
<dbReference type="GO" id="GO:0004843">
    <property type="term" value="F:cysteine-type deubiquitinase activity"/>
    <property type="evidence" value="ECO:0007669"/>
    <property type="project" value="TreeGrafter"/>
</dbReference>
<dbReference type="InterPro" id="IPR019400">
    <property type="entry name" value="Peptidase_C65_otubain"/>
</dbReference>
<feature type="non-terminal residue" evidence="2">
    <location>
        <position position="239"/>
    </location>
</feature>